<evidence type="ECO:0000313" key="3">
    <source>
        <dbReference type="Proteomes" id="UP000316628"/>
    </source>
</evidence>
<keyword evidence="3" id="KW-1185">Reference proteome</keyword>
<sequence>MSHGNRRLHDALPPADRTAFRDRVPRSLRDDHPTGGTTVIAGAGFHRLVR</sequence>
<evidence type="ECO:0000313" key="2">
    <source>
        <dbReference type="EMBL" id="TQM79734.1"/>
    </source>
</evidence>
<reference evidence="2 3" key="1">
    <citation type="submission" date="2019-06" db="EMBL/GenBank/DDBJ databases">
        <title>Sequencing the genomes of 1000 actinobacteria strains.</title>
        <authorList>
            <person name="Klenk H.-P."/>
        </authorList>
    </citation>
    <scope>NUCLEOTIDE SEQUENCE [LARGE SCALE GENOMIC DNA]</scope>
    <source>
        <strain evidence="2 3">DSM 45456</strain>
    </source>
</reference>
<name>A0A543JAB3_9PSEU</name>
<dbReference type="EMBL" id="VFPP01000001">
    <property type="protein sequence ID" value="TQM79734.1"/>
    <property type="molecule type" value="Genomic_DNA"/>
</dbReference>
<dbReference type="AlphaFoldDB" id="A0A543JAB3"/>
<comment type="caution">
    <text evidence="2">The sequence shown here is derived from an EMBL/GenBank/DDBJ whole genome shotgun (WGS) entry which is preliminary data.</text>
</comment>
<feature type="compositionally biased region" description="Basic and acidic residues" evidence="1">
    <location>
        <begin position="18"/>
        <end position="33"/>
    </location>
</feature>
<dbReference type="RefSeq" id="WP_170231994.1">
    <property type="nucleotide sequence ID" value="NZ_VFPP01000001.1"/>
</dbReference>
<organism evidence="2 3">
    <name type="scientific">Saccharothrix saharensis</name>
    <dbReference type="NCBI Taxonomy" id="571190"/>
    <lineage>
        <taxon>Bacteria</taxon>
        <taxon>Bacillati</taxon>
        <taxon>Actinomycetota</taxon>
        <taxon>Actinomycetes</taxon>
        <taxon>Pseudonocardiales</taxon>
        <taxon>Pseudonocardiaceae</taxon>
        <taxon>Saccharothrix</taxon>
    </lineage>
</organism>
<protein>
    <submittedName>
        <fullName evidence="2">Uncharacterized protein</fullName>
    </submittedName>
</protein>
<feature type="region of interest" description="Disordered" evidence="1">
    <location>
        <begin position="1"/>
        <end position="39"/>
    </location>
</feature>
<dbReference type="Proteomes" id="UP000316628">
    <property type="component" value="Unassembled WGS sequence"/>
</dbReference>
<evidence type="ECO:0000256" key="1">
    <source>
        <dbReference type="SAM" id="MobiDB-lite"/>
    </source>
</evidence>
<accession>A0A543JAB3</accession>
<gene>
    <name evidence="2" type="ORF">FHX81_2044</name>
</gene>
<proteinExistence type="predicted"/>